<gene>
    <name evidence="6" type="ORF">SCHPADRAFT_272433</name>
</gene>
<name>A0A0H2RUJ2_9AGAM</name>
<dbReference type="STRING" id="27342.A0A0H2RUJ2"/>
<feature type="domain" description="MYND-type" evidence="5">
    <location>
        <begin position="25"/>
        <end position="67"/>
    </location>
</feature>
<dbReference type="PROSITE" id="PS50865">
    <property type="entry name" value="ZF_MYND_2"/>
    <property type="match status" value="1"/>
</dbReference>
<dbReference type="Gene3D" id="6.10.140.2220">
    <property type="match status" value="1"/>
</dbReference>
<keyword evidence="1" id="KW-0479">Metal-binding</keyword>
<dbReference type="Proteomes" id="UP000053477">
    <property type="component" value="Unassembled WGS sequence"/>
</dbReference>
<dbReference type="PROSITE" id="PS01360">
    <property type="entry name" value="ZF_MYND_1"/>
    <property type="match status" value="1"/>
</dbReference>
<evidence type="ECO:0000313" key="6">
    <source>
        <dbReference type="EMBL" id="KLO15262.1"/>
    </source>
</evidence>
<proteinExistence type="predicted"/>
<dbReference type="Pfam" id="PF01753">
    <property type="entry name" value="zf-MYND"/>
    <property type="match status" value="1"/>
</dbReference>
<dbReference type="AlphaFoldDB" id="A0A0H2RUJ2"/>
<evidence type="ECO:0000256" key="1">
    <source>
        <dbReference type="ARBA" id="ARBA00022723"/>
    </source>
</evidence>
<evidence type="ECO:0000256" key="3">
    <source>
        <dbReference type="ARBA" id="ARBA00022833"/>
    </source>
</evidence>
<dbReference type="InterPro" id="IPR002893">
    <property type="entry name" value="Znf_MYND"/>
</dbReference>
<evidence type="ECO:0000256" key="2">
    <source>
        <dbReference type="ARBA" id="ARBA00022771"/>
    </source>
</evidence>
<organism evidence="6 7">
    <name type="scientific">Schizopora paradoxa</name>
    <dbReference type="NCBI Taxonomy" id="27342"/>
    <lineage>
        <taxon>Eukaryota</taxon>
        <taxon>Fungi</taxon>
        <taxon>Dikarya</taxon>
        <taxon>Basidiomycota</taxon>
        <taxon>Agaricomycotina</taxon>
        <taxon>Agaricomycetes</taxon>
        <taxon>Hymenochaetales</taxon>
        <taxon>Schizoporaceae</taxon>
        <taxon>Schizopora</taxon>
    </lineage>
</organism>
<evidence type="ECO:0000256" key="4">
    <source>
        <dbReference type="PROSITE-ProRule" id="PRU00134"/>
    </source>
</evidence>
<keyword evidence="3" id="KW-0862">Zinc</keyword>
<dbReference type="SUPFAM" id="SSF144232">
    <property type="entry name" value="HIT/MYND zinc finger-like"/>
    <property type="match status" value="1"/>
</dbReference>
<evidence type="ECO:0000313" key="7">
    <source>
        <dbReference type="Proteomes" id="UP000053477"/>
    </source>
</evidence>
<evidence type="ECO:0000259" key="5">
    <source>
        <dbReference type="PROSITE" id="PS50865"/>
    </source>
</evidence>
<sequence length="240" mass="26776">MAAVAYAHPSPAHQLGKQARGVRLCDTCGAVETPGLQRFRMCGGCMITQYCSPDCQKRHWPSHKAICQHTTSMMTASKQQDASAEESMAKALRKFCSGHQNLLSWAVFQALQLRRVPGNIRQYALHVELSYRNHPDASRRMTVSSTRLIPLSYIASRDPLVAQDIKRREERCRANGGIGAAVILIQCGELSQVMPAECDAPSRIPWDTREDWANILERYVEAGRTDFKPITTTSRGVIYG</sequence>
<dbReference type="OrthoDB" id="432970at2759"/>
<dbReference type="GO" id="GO:0008270">
    <property type="term" value="F:zinc ion binding"/>
    <property type="evidence" value="ECO:0007669"/>
    <property type="project" value="UniProtKB-KW"/>
</dbReference>
<dbReference type="InParanoid" id="A0A0H2RUJ2"/>
<keyword evidence="2 4" id="KW-0863">Zinc-finger</keyword>
<reference evidence="6 7" key="1">
    <citation type="submission" date="2015-04" db="EMBL/GenBank/DDBJ databases">
        <title>Complete genome sequence of Schizopora paradoxa KUC8140, a cosmopolitan wood degrader in East Asia.</title>
        <authorList>
            <consortium name="DOE Joint Genome Institute"/>
            <person name="Min B."/>
            <person name="Park H."/>
            <person name="Jang Y."/>
            <person name="Kim J.-J."/>
            <person name="Kim K.H."/>
            <person name="Pangilinan J."/>
            <person name="Lipzen A."/>
            <person name="Riley R."/>
            <person name="Grigoriev I.V."/>
            <person name="Spatafora J.W."/>
            <person name="Choi I.-G."/>
        </authorList>
    </citation>
    <scope>NUCLEOTIDE SEQUENCE [LARGE SCALE GENOMIC DNA]</scope>
    <source>
        <strain evidence="6 7">KUC8140</strain>
    </source>
</reference>
<dbReference type="EMBL" id="KQ085932">
    <property type="protein sequence ID" value="KLO15262.1"/>
    <property type="molecule type" value="Genomic_DNA"/>
</dbReference>
<keyword evidence="7" id="KW-1185">Reference proteome</keyword>
<accession>A0A0H2RUJ2</accession>
<protein>
    <recommendedName>
        <fullName evidence="5">MYND-type domain-containing protein</fullName>
    </recommendedName>
</protein>